<feature type="compositionally biased region" description="Basic and acidic residues" evidence="3">
    <location>
        <begin position="339"/>
        <end position="351"/>
    </location>
</feature>
<dbReference type="Pfam" id="PF22675">
    <property type="entry name" value="KH-I_KHDC4-BBP"/>
    <property type="match status" value="1"/>
</dbReference>
<comment type="caution">
    <text evidence="5">The sequence shown here is derived from an EMBL/GenBank/DDBJ whole genome shotgun (WGS) entry which is preliminary data.</text>
</comment>
<accession>A0A640KV57</accession>
<keyword evidence="2" id="KW-0539">Nucleus</keyword>
<comment type="subcellular location">
    <subcellularLocation>
        <location evidence="2">Nucleus</location>
    </subcellularLocation>
</comment>
<name>A0A640KV57_LEITA</name>
<sequence>MLPCYRRAFSRLVAQSHAASSLYILLPSDPCTSVLLSIVCVCVCVCVRTPIRKNAAELHGFAPDPLFSPAISLCPVTLMPKETASRWSESRYTNLQVPSYVPAEALVHEDGQFLRAFLLRVLANDMQRMLATNTCAVYFRNIPLEPEYDASGNRTNTPENVVMEKRLRVMDDISKLLRTYVERAEYMANKSKDINRRIYFTAEQIETGDYGALIGPRGLVHQQLEKETNCHIVLVGRGITNPLKDTNPNAAAMALEDPHVRITATTEEDLQTAAERIEWILSDEPEAVEFRENNRRRMAQVDGRYDPRTWMTAAEKRKKAAAEKAAAASGASAGEDETGAEKGRKREREEGPVEEEDTELNEFLEDL</sequence>
<evidence type="ECO:0000313" key="5">
    <source>
        <dbReference type="EMBL" id="GET93640.1"/>
    </source>
</evidence>
<evidence type="ECO:0000256" key="2">
    <source>
        <dbReference type="RuleBase" id="RU367126"/>
    </source>
</evidence>
<protein>
    <recommendedName>
        <fullName evidence="2">Branchpoint-bridging protein</fullName>
    </recommendedName>
</protein>
<dbReference type="GO" id="GO:0005681">
    <property type="term" value="C:spliceosomal complex"/>
    <property type="evidence" value="ECO:0007669"/>
    <property type="project" value="UniProtKB-KW"/>
</dbReference>
<dbReference type="PANTHER" id="PTHR11208:SF45">
    <property type="entry name" value="SPLICING FACTOR 1"/>
    <property type="match status" value="1"/>
</dbReference>
<keyword evidence="6" id="KW-1185">Reference proteome</keyword>
<dbReference type="InterPro" id="IPR036612">
    <property type="entry name" value="KH_dom_type_1_sf"/>
</dbReference>
<keyword evidence="2" id="KW-0863">Zinc-finger</keyword>
<dbReference type="InterPro" id="IPR004087">
    <property type="entry name" value="KH_dom"/>
</dbReference>
<dbReference type="GO" id="GO:0048024">
    <property type="term" value="P:regulation of mRNA splicing, via spliceosome"/>
    <property type="evidence" value="ECO:0007669"/>
    <property type="project" value="TreeGrafter"/>
</dbReference>
<reference evidence="5" key="1">
    <citation type="submission" date="2019-11" db="EMBL/GenBank/DDBJ databases">
        <title>Leishmania tarentolae CDS.</title>
        <authorList>
            <person name="Goto Y."/>
            <person name="Yamagishi J."/>
        </authorList>
    </citation>
    <scope>NUCLEOTIDE SEQUENCE [LARGE SCALE GENOMIC DNA]</scope>
    <source>
        <strain evidence="5">Parrot Tar II</strain>
    </source>
</reference>
<dbReference type="GO" id="GO:0045131">
    <property type="term" value="F:pre-mRNA branch point binding"/>
    <property type="evidence" value="ECO:0007669"/>
    <property type="project" value="UniProtKB-UniRule"/>
</dbReference>
<dbReference type="InterPro" id="IPR045071">
    <property type="entry name" value="BBP-like"/>
</dbReference>
<dbReference type="SUPFAM" id="SSF54791">
    <property type="entry name" value="Eukaryotic type KH-domain (KH-domain type I)"/>
    <property type="match status" value="1"/>
</dbReference>
<feature type="region of interest" description="Disordered" evidence="3">
    <location>
        <begin position="314"/>
        <end position="367"/>
    </location>
</feature>
<proteinExistence type="inferred from homology"/>
<feature type="domain" description="K Homology" evidence="4">
    <location>
        <begin position="194"/>
        <end position="282"/>
    </location>
</feature>
<keyword evidence="1" id="KW-0694">RNA-binding</keyword>
<comment type="similarity">
    <text evidence="2">Belongs to the BBP/SF1 family.</text>
</comment>
<dbReference type="VEuPathDB" id="TriTrypDB:LtaPh_3655600"/>
<keyword evidence="2" id="KW-0508">mRNA splicing</keyword>
<evidence type="ECO:0000259" key="4">
    <source>
        <dbReference type="SMART" id="SM00322"/>
    </source>
</evidence>
<dbReference type="OrthoDB" id="6777263at2759"/>
<dbReference type="Gene3D" id="3.30.1370.10">
    <property type="entry name" value="K Homology domain, type 1"/>
    <property type="match status" value="1"/>
</dbReference>
<keyword evidence="2" id="KW-0862">Zinc</keyword>
<keyword evidence="2" id="KW-0479">Metal-binding</keyword>
<evidence type="ECO:0000313" key="6">
    <source>
        <dbReference type="Proteomes" id="UP000419144"/>
    </source>
</evidence>
<keyword evidence="2" id="KW-0747">Spliceosome</keyword>
<dbReference type="SMART" id="SM00322">
    <property type="entry name" value="KH"/>
    <property type="match status" value="1"/>
</dbReference>
<dbReference type="AlphaFoldDB" id="A0A640KV57"/>
<dbReference type="InterPro" id="IPR055256">
    <property type="entry name" value="KH_1_KHDC4/BBP-like"/>
</dbReference>
<dbReference type="Proteomes" id="UP000419144">
    <property type="component" value="Unassembled WGS sequence"/>
</dbReference>
<evidence type="ECO:0000256" key="1">
    <source>
        <dbReference type="ARBA" id="ARBA00022884"/>
    </source>
</evidence>
<feature type="compositionally biased region" description="Low complexity" evidence="3">
    <location>
        <begin position="323"/>
        <end position="333"/>
    </location>
</feature>
<dbReference type="EMBL" id="BLBS01000057">
    <property type="protein sequence ID" value="GET93640.1"/>
    <property type="molecule type" value="Genomic_DNA"/>
</dbReference>
<dbReference type="GO" id="GO:0000398">
    <property type="term" value="P:mRNA splicing, via spliceosome"/>
    <property type="evidence" value="ECO:0007669"/>
    <property type="project" value="UniProtKB-UniRule"/>
</dbReference>
<dbReference type="PANTHER" id="PTHR11208">
    <property type="entry name" value="RNA-BINDING PROTEIN RELATED"/>
    <property type="match status" value="1"/>
</dbReference>
<gene>
    <name evidence="5" type="ORF">LtaPh_3655600</name>
</gene>
<feature type="compositionally biased region" description="Acidic residues" evidence="3">
    <location>
        <begin position="352"/>
        <end position="367"/>
    </location>
</feature>
<keyword evidence="2" id="KW-0507">mRNA processing</keyword>
<evidence type="ECO:0000256" key="3">
    <source>
        <dbReference type="SAM" id="MobiDB-lite"/>
    </source>
</evidence>
<dbReference type="GO" id="GO:0003729">
    <property type="term" value="F:mRNA binding"/>
    <property type="evidence" value="ECO:0007669"/>
    <property type="project" value="TreeGrafter"/>
</dbReference>
<dbReference type="GO" id="GO:0008270">
    <property type="term" value="F:zinc ion binding"/>
    <property type="evidence" value="ECO:0007669"/>
    <property type="project" value="UniProtKB-UniRule"/>
</dbReference>
<comment type="function">
    <text evidence="2">Necessary for the splicing of pre-mRNA. Has a role in the recognition of the branch site (5'-UACUAAC-3'), the pyrimidine tract and the 3'-splice site at the 3'-end of introns.</text>
</comment>
<organism evidence="5 6">
    <name type="scientific">Leishmania tarentolae</name>
    <name type="common">Sauroleishmania tarentolae</name>
    <dbReference type="NCBI Taxonomy" id="5689"/>
    <lineage>
        <taxon>Eukaryota</taxon>
        <taxon>Discoba</taxon>
        <taxon>Euglenozoa</taxon>
        <taxon>Kinetoplastea</taxon>
        <taxon>Metakinetoplastina</taxon>
        <taxon>Trypanosomatida</taxon>
        <taxon>Trypanosomatidae</taxon>
        <taxon>Leishmaniinae</taxon>
        <taxon>Leishmania</taxon>
        <taxon>lizard Leishmania</taxon>
    </lineage>
</organism>
<dbReference type="FunFam" id="3.30.1370.10:FF:000100">
    <property type="entry name" value="Putative branch point binding protein"/>
    <property type="match status" value="1"/>
</dbReference>